<feature type="transmembrane region" description="Helical" evidence="1">
    <location>
        <begin position="227"/>
        <end position="248"/>
    </location>
</feature>
<keyword evidence="1" id="KW-0472">Membrane</keyword>
<dbReference type="Pfam" id="PF05056">
    <property type="entry name" value="DUF674"/>
    <property type="match status" value="1"/>
</dbReference>
<keyword evidence="1" id="KW-0812">Transmembrane</keyword>
<keyword evidence="3" id="KW-1185">Reference proteome</keyword>
<protein>
    <submittedName>
        <fullName evidence="2">Uncharacterized protein</fullName>
    </submittedName>
</protein>
<dbReference type="PANTHER" id="PTHR33103">
    <property type="entry name" value="OS01G0153900 PROTEIN"/>
    <property type="match status" value="1"/>
</dbReference>
<keyword evidence="1" id="KW-1133">Transmembrane helix</keyword>
<sequence length="260" mass="28504">MAENSKFEVSLRLLIDSECNKVIFAVVGKDFVDYLFNLNSLPVSTAICFPNTHSVAGSLGNLCESFENINKTLMQPNQTKDSLLAYDVARQVYMCPKCNCNVTSGQCTLCRLCGVHLSNELDFGAPDVEEGVSAYIVMDDLAVKPMSALSFINSLNKFNIKGVGALEERVVHLGINEVLKLLKVSLHSKSVLTSVFLYNEGVMSSSATSCCCLGNGSRVGFVMKKRILFCGKMMVCLFLFIAILDIGFKGCFEECLIKCF</sequence>
<proteinExistence type="predicted"/>
<evidence type="ECO:0000256" key="1">
    <source>
        <dbReference type="SAM" id="Phobius"/>
    </source>
</evidence>
<comment type="caution">
    <text evidence="2">The sequence shown here is derived from an EMBL/GenBank/DDBJ whole genome shotgun (WGS) entry which is preliminary data.</text>
</comment>
<dbReference type="OrthoDB" id="2014278at2759"/>
<gene>
    <name evidence="2" type="ORF">HRI_002377200</name>
</gene>
<dbReference type="PANTHER" id="PTHR33103:SF19">
    <property type="entry name" value="OS09G0544700 PROTEIN"/>
    <property type="match status" value="1"/>
</dbReference>
<evidence type="ECO:0000313" key="3">
    <source>
        <dbReference type="Proteomes" id="UP001165190"/>
    </source>
</evidence>
<evidence type="ECO:0000313" key="2">
    <source>
        <dbReference type="EMBL" id="GMI87079.1"/>
    </source>
</evidence>
<dbReference type="EMBL" id="BSYR01000022">
    <property type="protein sequence ID" value="GMI87079.1"/>
    <property type="molecule type" value="Genomic_DNA"/>
</dbReference>
<dbReference type="InterPro" id="IPR007750">
    <property type="entry name" value="DUF674"/>
</dbReference>
<dbReference type="Proteomes" id="UP001165190">
    <property type="component" value="Unassembled WGS sequence"/>
</dbReference>
<accession>A0A9W7M410</accession>
<dbReference type="AlphaFoldDB" id="A0A9W7M410"/>
<name>A0A9W7M410_HIBTR</name>
<organism evidence="2 3">
    <name type="scientific">Hibiscus trionum</name>
    <name type="common">Flower of an hour</name>
    <dbReference type="NCBI Taxonomy" id="183268"/>
    <lineage>
        <taxon>Eukaryota</taxon>
        <taxon>Viridiplantae</taxon>
        <taxon>Streptophyta</taxon>
        <taxon>Embryophyta</taxon>
        <taxon>Tracheophyta</taxon>
        <taxon>Spermatophyta</taxon>
        <taxon>Magnoliopsida</taxon>
        <taxon>eudicotyledons</taxon>
        <taxon>Gunneridae</taxon>
        <taxon>Pentapetalae</taxon>
        <taxon>rosids</taxon>
        <taxon>malvids</taxon>
        <taxon>Malvales</taxon>
        <taxon>Malvaceae</taxon>
        <taxon>Malvoideae</taxon>
        <taxon>Hibiscus</taxon>
    </lineage>
</organism>
<reference evidence="2" key="1">
    <citation type="submission" date="2023-05" db="EMBL/GenBank/DDBJ databases">
        <title>Genome and transcriptome analyses reveal genes involved in the formation of fine ridges on petal epidermal cells in Hibiscus trionum.</title>
        <authorList>
            <person name="Koshimizu S."/>
            <person name="Masuda S."/>
            <person name="Ishii T."/>
            <person name="Shirasu K."/>
            <person name="Hoshino A."/>
            <person name="Arita M."/>
        </authorList>
    </citation>
    <scope>NUCLEOTIDE SEQUENCE</scope>
    <source>
        <strain evidence="2">Hamamatsu line</strain>
    </source>
</reference>